<dbReference type="InterPro" id="IPR004520">
    <property type="entry name" value="GTPase_MnmE"/>
</dbReference>
<keyword evidence="9 10" id="KW-0342">GTP-binding</keyword>
<reference evidence="13 14" key="1">
    <citation type="submission" date="2021-05" db="EMBL/GenBank/DDBJ databases">
        <title>A Polyphasic approach of four new species of the genus Ohtaekwangia: Ohtaekwangia histidinii sp. nov., Ohtaekwangia cretensis sp. nov., Ohtaekwangia indiensis sp. nov., Ohtaekwangia reichenbachii sp. nov. from diverse environment.</title>
        <authorList>
            <person name="Octaviana S."/>
        </authorList>
    </citation>
    <scope>NUCLEOTIDE SEQUENCE [LARGE SCALE GENOMIC DNA]</scope>
    <source>
        <strain evidence="13 14">PWU37</strain>
    </source>
</reference>
<dbReference type="GO" id="GO:0003924">
    <property type="term" value="F:GTPase activity"/>
    <property type="evidence" value="ECO:0007669"/>
    <property type="project" value="UniProtKB-UniRule"/>
</dbReference>
<feature type="binding site" evidence="10">
    <location>
        <position position="474"/>
    </location>
    <ligand>
        <name>(6S)-5-formyl-5,6,7,8-tetrahydrofolate</name>
        <dbReference type="ChEBI" id="CHEBI:57457"/>
    </ligand>
</feature>
<feature type="binding site" evidence="10">
    <location>
        <position position="270"/>
    </location>
    <ligand>
        <name>K(+)</name>
        <dbReference type="ChEBI" id="CHEBI:29103"/>
    </ligand>
</feature>
<comment type="function">
    <text evidence="10">Exhibits a very high intrinsic GTPase hydrolysis rate. Involved in the addition of a carboxymethylaminomethyl (cmnm) group at the wobble position (U34) of certain tRNAs, forming tRNA-cmnm(5)s(2)U34.</text>
</comment>
<comment type="similarity">
    <text evidence="1 10 11">Belongs to the TRAFAC class TrmE-Era-EngA-EngB-Septin-like GTPase superfamily. TrmE GTPase family.</text>
</comment>
<evidence type="ECO:0000256" key="4">
    <source>
        <dbReference type="ARBA" id="ARBA00022723"/>
    </source>
</evidence>
<feature type="binding site" evidence="10">
    <location>
        <begin position="293"/>
        <end position="296"/>
    </location>
    <ligand>
        <name>GTP</name>
        <dbReference type="ChEBI" id="CHEBI:37565"/>
    </ligand>
</feature>
<keyword evidence="8 10" id="KW-0630">Potassium</keyword>
<keyword evidence="14" id="KW-1185">Reference proteome</keyword>
<dbReference type="PANTHER" id="PTHR42714">
    <property type="entry name" value="TRNA MODIFICATION GTPASE GTPBP3"/>
    <property type="match status" value="1"/>
</dbReference>
<dbReference type="InterPro" id="IPR025867">
    <property type="entry name" value="MnmE_helical"/>
</dbReference>
<dbReference type="InterPro" id="IPR027417">
    <property type="entry name" value="P-loop_NTPase"/>
</dbReference>
<dbReference type="InterPro" id="IPR027266">
    <property type="entry name" value="TrmE/GcvT-like"/>
</dbReference>
<evidence type="ECO:0000259" key="12">
    <source>
        <dbReference type="PROSITE" id="PS51709"/>
    </source>
</evidence>
<dbReference type="GO" id="GO:0042802">
    <property type="term" value="F:identical protein binding"/>
    <property type="evidence" value="ECO:0007669"/>
    <property type="project" value="UniProtKB-ARBA"/>
</dbReference>
<feature type="binding site" evidence="10">
    <location>
        <position position="273"/>
    </location>
    <ligand>
        <name>K(+)</name>
        <dbReference type="ChEBI" id="CHEBI:29103"/>
    </ligand>
</feature>
<comment type="subunit">
    <text evidence="10">Homodimer. Heterotetramer of two MnmE and two MnmG subunits.</text>
</comment>
<dbReference type="AlphaFoldDB" id="A0AAP2DAP7"/>
<protein>
    <recommendedName>
        <fullName evidence="10">tRNA modification GTPase MnmE</fullName>
        <ecNumber evidence="10">3.6.-.-</ecNumber>
    </recommendedName>
</protein>
<dbReference type="SUPFAM" id="SSF116878">
    <property type="entry name" value="TrmE connector domain"/>
    <property type="match status" value="1"/>
</dbReference>
<dbReference type="FunFam" id="3.40.50.300:FF:001376">
    <property type="entry name" value="tRNA modification GTPase MnmE"/>
    <property type="match status" value="1"/>
</dbReference>
<dbReference type="InterPro" id="IPR005225">
    <property type="entry name" value="Small_GTP-bd"/>
</dbReference>
<dbReference type="PRINTS" id="PR00328">
    <property type="entry name" value="SAR1GTPBP"/>
</dbReference>
<feature type="binding site" evidence="10">
    <location>
        <position position="268"/>
    </location>
    <ligand>
        <name>K(+)</name>
        <dbReference type="ChEBI" id="CHEBI:29103"/>
    </ligand>
</feature>
<keyword evidence="4 10" id="KW-0479">Metal-binding</keyword>
<dbReference type="CDD" id="cd14858">
    <property type="entry name" value="TrmE_N"/>
    <property type="match status" value="1"/>
</dbReference>
<evidence type="ECO:0000256" key="10">
    <source>
        <dbReference type="HAMAP-Rule" id="MF_00379"/>
    </source>
</evidence>
<dbReference type="PANTHER" id="PTHR42714:SF2">
    <property type="entry name" value="TRNA MODIFICATION GTPASE GTPBP3, MITOCHONDRIAL"/>
    <property type="match status" value="1"/>
</dbReference>
<dbReference type="Pfam" id="PF10396">
    <property type="entry name" value="TrmE_N"/>
    <property type="match status" value="1"/>
</dbReference>
<dbReference type="InterPro" id="IPR031168">
    <property type="entry name" value="G_TrmE"/>
</dbReference>
<comment type="cofactor">
    <cofactor evidence="10">
        <name>K(+)</name>
        <dbReference type="ChEBI" id="CHEBI:29103"/>
    </cofactor>
    <text evidence="10">Binds 1 potassium ion per subunit.</text>
</comment>
<dbReference type="GO" id="GO:0002098">
    <property type="term" value="P:tRNA wobble uridine modification"/>
    <property type="evidence" value="ECO:0007669"/>
    <property type="project" value="TreeGrafter"/>
</dbReference>
<dbReference type="FunFam" id="3.30.1360.120:FF:000003">
    <property type="entry name" value="tRNA modification GTPase MnmE"/>
    <property type="match status" value="1"/>
</dbReference>
<dbReference type="Pfam" id="PF12631">
    <property type="entry name" value="MnmE_helical"/>
    <property type="match status" value="1"/>
</dbReference>
<evidence type="ECO:0000256" key="8">
    <source>
        <dbReference type="ARBA" id="ARBA00022958"/>
    </source>
</evidence>
<dbReference type="InterPro" id="IPR018948">
    <property type="entry name" value="GTP-bd_TrmE_N"/>
</dbReference>
<keyword evidence="7 10" id="KW-0460">Magnesium</keyword>
<dbReference type="GO" id="GO:0005829">
    <property type="term" value="C:cytosol"/>
    <property type="evidence" value="ECO:0007669"/>
    <property type="project" value="TreeGrafter"/>
</dbReference>
<feature type="binding site" evidence="10">
    <location>
        <position position="44"/>
    </location>
    <ligand>
        <name>(6S)-5-formyl-5,6,7,8-tetrahydrofolate</name>
        <dbReference type="ChEBI" id="CHEBI:57457"/>
    </ligand>
</feature>
<dbReference type="GO" id="GO:0030488">
    <property type="term" value="P:tRNA methylation"/>
    <property type="evidence" value="ECO:0007669"/>
    <property type="project" value="TreeGrafter"/>
</dbReference>
<dbReference type="NCBIfam" id="TIGR00231">
    <property type="entry name" value="small_GTP"/>
    <property type="match status" value="1"/>
</dbReference>
<dbReference type="NCBIfam" id="NF003661">
    <property type="entry name" value="PRK05291.1-3"/>
    <property type="match status" value="1"/>
</dbReference>
<dbReference type="PROSITE" id="PS51709">
    <property type="entry name" value="G_TRME"/>
    <property type="match status" value="1"/>
</dbReference>
<evidence type="ECO:0000256" key="7">
    <source>
        <dbReference type="ARBA" id="ARBA00022842"/>
    </source>
</evidence>
<dbReference type="InterPro" id="IPR027368">
    <property type="entry name" value="MnmE_dom2"/>
</dbReference>
<feature type="binding site" evidence="10">
    <location>
        <begin position="249"/>
        <end position="254"/>
    </location>
    <ligand>
        <name>GTP</name>
        <dbReference type="ChEBI" id="CHEBI:37565"/>
    </ligand>
</feature>
<accession>A0AAP2DAP7</accession>
<dbReference type="Proteomes" id="UP001319180">
    <property type="component" value="Unassembled WGS sequence"/>
</dbReference>
<dbReference type="Gene3D" id="3.40.50.300">
    <property type="entry name" value="P-loop containing nucleotide triphosphate hydrolases"/>
    <property type="match status" value="1"/>
</dbReference>
<dbReference type="Gene3D" id="3.30.1360.120">
    <property type="entry name" value="Probable tRNA modification gtpase trme, domain 1"/>
    <property type="match status" value="1"/>
</dbReference>
<feature type="domain" description="TrmE-type G" evidence="12">
    <location>
        <begin position="239"/>
        <end position="396"/>
    </location>
</feature>
<evidence type="ECO:0000256" key="5">
    <source>
        <dbReference type="ARBA" id="ARBA00022741"/>
    </source>
</evidence>
<dbReference type="HAMAP" id="MF_00379">
    <property type="entry name" value="GTPase_MnmE"/>
    <property type="match status" value="1"/>
</dbReference>
<dbReference type="InterPro" id="IPR006073">
    <property type="entry name" value="GTP-bd"/>
</dbReference>
<evidence type="ECO:0000256" key="2">
    <source>
        <dbReference type="ARBA" id="ARBA00022490"/>
    </source>
</evidence>
<comment type="subcellular location">
    <subcellularLocation>
        <location evidence="10">Cytoplasm</location>
    </subcellularLocation>
</comment>
<comment type="caution">
    <text evidence="10">Lacks conserved residue(s) required for the propagation of feature annotation.</text>
</comment>
<dbReference type="GO" id="GO:0005525">
    <property type="term" value="F:GTP binding"/>
    <property type="evidence" value="ECO:0007669"/>
    <property type="project" value="UniProtKB-UniRule"/>
</dbReference>
<keyword evidence="6 10" id="KW-0378">Hydrolase</keyword>
<feature type="binding site" evidence="10">
    <location>
        <position position="253"/>
    </location>
    <ligand>
        <name>Mg(2+)</name>
        <dbReference type="ChEBI" id="CHEBI:18420"/>
    </ligand>
</feature>
<evidence type="ECO:0000313" key="13">
    <source>
        <dbReference type="EMBL" id="MBT1688516.1"/>
    </source>
</evidence>
<proteinExistence type="inferred from homology"/>
<keyword evidence="3 10" id="KW-0819">tRNA processing</keyword>
<evidence type="ECO:0000256" key="3">
    <source>
        <dbReference type="ARBA" id="ARBA00022694"/>
    </source>
</evidence>
<dbReference type="SUPFAM" id="SSF52540">
    <property type="entry name" value="P-loop containing nucleoside triphosphate hydrolases"/>
    <property type="match status" value="1"/>
</dbReference>
<feature type="binding site" evidence="10">
    <location>
        <position position="274"/>
    </location>
    <ligand>
        <name>Mg(2+)</name>
        <dbReference type="ChEBI" id="CHEBI:18420"/>
    </ligand>
</feature>
<dbReference type="Pfam" id="PF01926">
    <property type="entry name" value="MMR_HSR1"/>
    <property type="match status" value="1"/>
</dbReference>
<feature type="binding site" evidence="10">
    <location>
        <position position="143"/>
    </location>
    <ligand>
        <name>(6S)-5-formyl-5,6,7,8-tetrahydrofolate</name>
        <dbReference type="ChEBI" id="CHEBI:57457"/>
    </ligand>
</feature>
<dbReference type="NCBIfam" id="TIGR00450">
    <property type="entry name" value="mnmE_trmE_thdF"/>
    <property type="match status" value="1"/>
</dbReference>
<evidence type="ECO:0000256" key="11">
    <source>
        <dbReference type="RuleBase" id="RU003313"/>
    </source>
</evidence>
<evidence type="ECO:0000313" key="14">
    <source>
        <dbReference type="Proteomes" id="UP001319180"/>
    </source>
</evidence>
<name>A0AAP2DAP7_9BACT</name>
<dbReference type="CDD" id="cd04164">
    <property type="entry name" value="trmE"/>
    <property type="match status" value="1"/>
</dbReference>
<evidence type="ECO:0000256" key="9">
    <source>
        <dbReference type="ARBA" id="ARBA00023134"/>
    </source>
</evidence>
<dbReference type="Gene3D" id="1.20.120.430">
    <property type="entry name" value="tRNA modification GTPase MnmE domain 2"/>
    <property type="match status" value="1"/>
</dbReference>
<dbReference type="EC" id="3.6.-.-" evidence="10"/>
<keyword evidence="5 10" id="KW-0547">Nucleotide-binding</keyword>
<sequence>MANKVPRPCIIKSGFRCTFASMQHSDTIVALATAQGISAIAVIRLSGPDAIDLVQRTFRGKDLREQPSHTIHFGTIVDGDRMIDEVLVAIFKGNRSFTKEPSVEISCHGSPVIAKEIIKVLLKQGARLAEPGEYTKRAFLNGRFDLAQAEAVADLIHAETDNARQAALNQMRGGFSKEIAHLREELIHFASLIELELDFGEEDVEFAKRDDLRHLIERIQSYLRALIQSFDHGNVIKNGVPTVIAGKPNAGKSTLLNALLNEEKAIVSDIPGTTRDVIEDEMILGGINFRFIDTAGLRETQDVIEAMGVERTRERMKKASVILYLIDLSSTTSAQIEEEEGTLKELGIPYLKVGNKIDKADPTLVETLRSHDFTFISAAGKTNIQGLKDRLLDLFKIRTVTTGDVLVTNLRHYQNLLQTNDALTRVLDSMDNGITGDFLAMDIRQALHYLGEITGSITTEDLLDNIFSKFCIGK</sequence>
<dbReference type="EMBL" id="JAHESC010000027">
    <property type="protein sequence ID" value="MBT1688516.1"/>
    <property type="molecule type" value="Genomic_DNA"/>
</dbReference>
<organism evidence="13 14">
    <name type="scientific">Dawidia soli</name>
    <dbReference type="NCBI Taxonomy" id="2782352"/>
    <lineage>
        <taxon>Bacteria</taxon>
        <taxon>Pseudomonadati</taxon>
        <taxon>Bacteroidota</taxon>
        <taxon>Cytophagia</taxon>
        <taxon>Cytophagales</taxon>
        <taxon>Chryseotaleaceae</taxon>
        <taxon>Dawidia</taxon>
    </lineage>
</organism>
<evidence type="ECO:0000256" key="1">
    <source>
        <dbReference type="ARBA" id="ARBA00011043"/>
    </source>
</evidence>
<keyword evidence="2 10" id="KW-0963">Cytoplasm</keyword>
<feature type="binding site" evidence="10">
    <location>
        <begin position="268"/>
        <end position="274"/>
    </location>
    <ligand>
        <name>GTP</name>
        <dbReference type="ChEBI" id="CHEBI:37565"/>
    </ligand>
</feature>
<evidence type="ECO:0000256" key="6">
    <source>
        <dbReference type="ARBA" id="ARBA00022801"/>
    </source>
</evidence>
<dbReference type="InterPro" id="IPR006689">
    <property type="entry name" value="Small_GTPase_ARF/SAR"/>
</dbReference>
<gene>
    <name evidence="10 13" type="primary">mnmE</name>
    <name evidence="10" type="synonym">trmE</name>
    <name evidence="13" type="ORF">KK078_18235</name>
</gene>
<dbReference type="GO" id="GO:0046872">
    <property type="term" value="F:metal ion binding"/>
    <property type="evidence" value="ECO:0007669"/>
    <property type="project" value="UniProtKB-KW"/>
</dbReference>
<comment type="caution">
    <text evidence="13">The sequence shown here is derived from an EMBL/GenBank/DDBJ whole genome shotgun (WGS) entry which is preliminary data.</text>
</comment>
<feature type="binding site" evidence="10">
    <location>
        <position position="104"/>
    </location>
    <ligand>
        <name>(6S)-5-formyl-5,6,7,8-tetrahydrofolate</name>
        <dbReference type="ChEBI" id="CHEBI:57457"/>
    </ligand>
</feature>
<feature type="binding site" evidence="10">
    <location>
        <position position="249"/>
    </location>
    <ligand>
        <name>K(+)</name>
        <dbReference type="ChEBI" id="CHEBI:29103"/>
    </ligand>
</feature>